<feature type="non-terminal residue" evidence="1">
    <location>
        <position position="158"/>
    </location>
</feature>
<sequence length="158" mass="18596">ILSSQKNGRMIPKVHRTDLHQDTISLSQISRKIKKCINTIQIAEWHKIFQKTNKYLFEINNYHKIEIQLLNIADEIENFIKLRYKHIQNEQDKMLNSLLDYSYNKVKIDRVLDQKEKNLLTYSIELANITKELNSLGCGKEVLELRLKQGLLQAGCIE</sequence>
<accession>A0ABN7X0I8</accession>
<protein>
    <submittedName>
        <fullName evidence="1">17556_t:CDS:1</fullName>
    </submittedName>
</protein>
<feature type="non-terminal residue" evidence="1">
    <location>
        <position position="1"/>
    </location>
</feature>
<name>A0ABN7X0I8_GIGMA</name>
<keyword evidence="2" id="KW-1185">Reference proteome</keyword>
<dbReference type="Proteomes" id="UP000789901">
    <property type="component" value="Unassembled WGS sequence"/>
</dbReference>
<evidence type="ECO:0000313" key="1">
    <source>
        <dbReference type="EMBL" id="CAG8845036.1"/>
    </source>
</evidence>
<gene>
    <name evidence="1" type="ORF">GMARGA_LOCUS37423</name>
</gene>
<proteinExistence type="predicted"/>
<evidence type="ECO:0000313" key="2">
    <source>
        <dbReference type="Proteomes" id="UP000789901"/>
    </source>
</evidence>
<reference evidence="1 2" key="1">
    <citation type="submission" date="2021-06" db="EMBL/GenBank/DDBJ databases">
        <authorList>
            <person name="Kallberg Y."/>
            <person name="Tangrot J."/>
            <person name="Rosling A."/>
        </authorList>
    </citation>
    <scope>NUCLEOTIDE SEQUENCE [LARGE SCALE GENOMIC DNA]</scope>
    <source>
        <strain evidence="1 2">120-4 pot B 10/14</strain>
    </source>
</reference>
<comment type="caution">
    <text evidence="1">The sequence shown here is derived from an EMBL/GenBank/DDBJ whole genome shotgun (WGS) entry which is preliminary data.</text>
</comment>
<dbReference type="EMBL" id="CAJVQB010077983">
    <property type="protein sequence ID" value="CAG8845036.1"/>
    <property type="molecule type" value="Genomic_DNA"/>
</dbReference>
<organism evidence="1 2">
    <name type="scientific">Gigaspora margarita</name>
    <dbReference type="NCBI Taxonomy" id="4874"/>
    <lineage>
        <taxon>Eukaryota</taxon>
        <taxon>Fungi</taxon>
        <taxon>Fungi incertae sedis</taxon>
        <taxon>Mucoromycota</taxon>
        <taxon>Glomeromycotina</taxon>
        <taxon>Glomeromycetes</taxon>
        <taxon>Diversisporales</taxon>
        <taxon>Gigasporaceae</taxon>
        <taxon>Gigaspora</taxon>
    </lineage>
</organism>